<gene>
    <name evidence="2" type="ORF">B0H16DRAFT_1247991</name>
</gene>
<accession>A0AAD7KIK9</accession>
<evidence type="ECO:0000256" key="1">
    <source>
        <dbReference type="SAM" id="Coils"/>
    </source>
</evidence>
<dbReference type="EMBL" id="JARKIB010000001">
    <property type="protein sequence ID" value="KAJ7785657.1"/>
    <property type="molecule type" value="Genomic_DNA"/>
</dbReference>
<organism evidence="2 3">
    <name type="scientific">Mycena metata</name>
    <dbReference type="NCBI Taxonomy" id="1033252"/>
    <lineage>
        <taxon>Eukaryota</taxon>
        <taxon>Fungi</taxon>
        <taxon>Dikarya</taxon>
        <taxon>Basidiomycota</taxon>
        <taxon>Agaricomycotina</taxon>
        <taxon>Agaricomycetes</taxon>
        <taxon>Agaricomycetidae</taxon>
        <taxon>Agaricales</taxon>
        <taxon>Marasmiineae</taxon>
        <taxon>Mycenaceae</taxon>
        <taxon>Mycena</taxon>
    </lineage>
</organism>
<evidence type="ECO:0008006" key="4">
    <source>
        <dbReference type="Google" id="ProtNLM"/>
    </source>
</evidence>
<feature type="non-terminal residue" evidence="2">
    <location>
        <position position="1"/>
    </location>
</feature>
<reference evidence="2" key="1">
    <citation type="submission" date="2023-03" db="EMBL/GenBank/DDBJ databases">
        <title>Massive genome expansion in bonnet fungi (Mycena s.s.) driven by repeated elements and novel gene families across ecological guilds.</title>
        <authorList>
            <consortium name="Lawrence Berkeley National Laboratory"/>
            <person name="Harder C.B."/>
            <person name="Miyauchi S."/>
            <person name="Viragh M."/>
            <person name="Kuo A."/>
            <person name="Thoen E."/>
            <person name="Andreopoulos B."/>
            <person name="Lu D."/>
            <person name="Skrede I."/>
            <person name="Drula E."/>
            <person name="Henrissat B."/>
            <person name="Morin E."/>
            <person name="Kohler A."/>
            <person name="Barry K."/>
            <person name="LaButti K."/>
            <person name="Morin E."/>
            <person name="Salamov A."/>
            <person name="Lipzen A."/>
            <person name="Mereny Z."/>
            <person name="Hegedus B."/>
            <person name="Baldrian P."/>
            <person name="Stursova M."/>
            <person name="Weitz H."/>
            <person name="Taylor A."/>
            <person name="Grigoriev I.V."/>
            <person name="Nagy L.G."/>
            <person name="Martin F."/>
            <person name="Kauserud H."/>
        </authorList>
    </citation>
    <scope>NUCLEOTIDE SEQUENCE</scope>
    <source>
        <strain evidence="2">CBHHK182m</strain>
    </source>
</reference>
<evidence type="ECO:0000313" key="3">
    <source>
        <dbReference type="Proteomes" id="UP001215598"/>
    </source>
</evidence>
<proteinExistence type="predicted"/>
<comment type="caution">
    <text evidence="2">The sequence shown here is derived from an EMBL/GenBank/DDBJ whole genome shotgun (WGS) entry which is preliminary data.</text>
</comment>
<name>A0AAD7KIK9_9AGAR</name>
<feature type="non-terminal residue" evidence="2">
    <location>
        <position position="170"/>
    </location>
</feature>
<dbReference type="Proteomes" id="UP001215598">
    <property type="component" value="Unassembled WGS sequence"/>
</dbReference>
<keyword evidence="1" id="KW-0175">Coiled coil</keyword>
<dbReference type="AlphaFoldDB" id="A0AAD7KIK9"/>
<keyword evidence="3" id="KW-1185">Reference proteome</keyword>
<evidence type="ECO:0000313" key="2">
    <source>
        <dbReference type="EMBL" id="KAJ7785657.1"/>
    </source>
</evidence>
<protein>
    <recommendedName>
        <fullName evidence="4">F-box domain-containing protein</fullName>
    </recommendedName>
</protein>
<sequence>SMTSPFTSRLGTNYCPLDEEVLEIQRLLVEPLSRLKGIDDKIAELQKTIDELTQERDSVSTYVETHKALLSPLRRLPLDIIQEIFIACLPTHRNCVMSAVEVPVLLGRICSSWRALSLSTPRLWARLHIAEPDPPGHWQTPIYAAQYMQRIANTIAWLGRSGICPLSISL</sequence>
<feature type="coiled-coil region" evidence="1">
    <location>
        <begin position="35"/>
        <end position="62"/>
    </location>
</feature>